<feature type="compositionally biased region" description="Basic and acidic residues" evidence="1">
    <location>
        <begin position="151"/>
        <end position="184"/>
    </location>
</feature>
<feature type="compositionally biased region" description="Basic and acidic residues" evidence="1">
    <location>
        <begin position="737"/>
        <end position="750"/>
    </location>
</feature>
<evidence type="ECO:0000313" key="2">
    <source>
        <dbReference type="EMBL" id="KAL3082163.1"/>
    </source>
</evidence>
<sequence>MGVRYPILVHKENSTRARLDLNALKKMKCDWPTQPLDSDLLHFARDNGIPLLNGRNLDMKRIIAMRDIKELTESHGTLICTLEPLRRQESYYELHEGQGSNSYSPTSFNNYENHHYFSERECANEPLSPEINDSELSRSYERIKPTFFDKEMRGVHERTASRRPRSSYEDQAHRENYEETENRRNRLVTYYDDEESSINSSRRERQRYNVAPHQPEYNEEIQQNSPPITYDGRESERDALANYQPTDYDETQQNSARSQSQGRIKERPTHNQKEVPKQTQNSHVRVRTRINFNEDEPEKEERRHSKEYYYKNDLEITDEETSHRNSDRQQSHSRSSARYIYGHREVPERVKSKEPKKPSVNSEQFDNEGVQYYSGKPERQGHGKTRQKENTKIYKGKEAQREEAGSNGSKDSVYFTGSDQTDEEMNNPSNLNESDQETVQQSSDESDRGSTTSSSIESDFETWLKKPVKQKQKLNVKAEKDKQALSLEDNESRNRDDVIDEDIRGRSSEDKQRHRFEGRPPPSPSRADNSQRAKRREQESANAAEEKHKAAKHWHDVSYPPSPRDAEGEEADQSRIPRFYSSEDIAAHPVIPLVECEHAIGQINVFVRLLYSFRMRTSRVLYKRNGKSNSKLLVFNMGEMVVNGIEWARIERPLDDTQLAFAVQNSMHLKRREDGATTLDLEAFMMNPFFVRMIQDEKIRQILCRILFDERDDSTNNESKAEGRSTIHKINSSQKIYDPHRSRAPKNADKMKRHGQNESGESSKSGRKSGNELSNSSLLKRRQSLAKNSENDPLQRDLAVRIEPTNEWGGKENQYHDRNSSESSPISTTQEHLSLRSPNIGQRSPSIRSPMQALKISAQGQIVENDSTAANELNVSSSDHSKYG</sequence>
<feature type="region of interest" description="Disordered" evidence="1">
    <location>
        <begin position="865"/>
        <end position="884"/>
    </location>
</feature>
<feature type="compositionally biased region" description="Basic and acidic residues" evidence="1">
    <location>
        <begin position="342"/>
        <end position="357"/>
    </location>
</feature>
<feature type="compositionally biased region" description="Basic and acidic residues" evidence="1">
    <location>
        <begin position="376"/>
        <end position="404"/>
    </location>
</feature>
<feature type="region of interest" description="Disordered" evidence="1">
    <location>
        <begin position="714"/>
        <end position="850"/>
    </location>
</feature>
<feature type="region of interest" description="Disordered" evidence="1">
    <location>
        <begin position="151"/>
        <end position="573"/>
    </location>
</feature>
<feature type="compositionally biased region" description="Basic and acidic residues" evidence="1">
    <location>
        <begin position="299"/>
        <end position="330"/>
    </location>
</feature>
<dbReference type="EMBL" id="JBICBT010001118">
    <property type="protein sequence ID" value="KAL3082163.1"/>
    <property type="molecule type" value="Genomic_DNA"/>
</dbReference>
<feature type="compositionally biased region" description="Polar residues" evidence="1">
    <location>
        <begin position="426"/>
        <end position="457"/>
    </location>
</feature>
<feature type="compositionally biased region" description="Basic and acidic residues" evidence="1">
    <location>
        <begin position="789"/>
        <end position="800"/>
    </location>
</feature>
<keyword evidence="3" id="KW-1185">Reference proteome</keyword>
<accession>A0ABD2J110</accession>
<reference evidence="2 3" key="1">
    <citation type="submission" date="2024-10" db="EMBL/GenBank/DDBJ databases">
        <authorList>
            <person name="Kim D."/>
        </authorList>
    </citation>
    <scope>NUCLEOTIDE SEQUENCE [LARGE SCALE GENOMIC DNA]</scope>
    <source>
        <strain evidence="2">BH-2024</strain>
    </source>
</reference>
<dbReference type="Proteomes" id="UP001620626">
    <property type="component" value="Unassembled WGS sequence"/>
</dbReference>
<name>A0ABD2J110_9BILA</name>
<feature type="compositionally biased region" description="Basic and acidic residues" evidence="1">
    <location>
        <begin position="809"/>
        <end position="820"/>
    </location>
</feature>
<feature type="compositionally biased region" description="Polar residues" evidence="1">
    <location>
        <begin position="406"/>
        <end position="419"/>
    </location>
</feature>
<feature type="compositionally biased region" description="Polar residues" evidence="1">
    <location>
        <begin position="821"/>
        <end position="849"/>
    </location>
</feature>
<feature type="compositionally biased region" description="Basic and acidic residues" evidence="1">
    <location>
        <begin position="263"/>
        <end position="276"/>
    </location>
</feature>
<proteinExistence type="predicted"/>
<evidence type="ECO:0000313" key="3">
    <source>
        <dbReference type="Proteomes" id="UP001620626"/>
    </source>
</evidence>
<organism evidence="2 3">
    <name type="scientific">Heterodera trifolii</name>
    <dbReference type="NCBI Taxonomy" id="157864"/>
    <lineage>
        <taxon>Eukaryota</taxon>
        <taxon>Metazoa</taxon>
        <taxon>Ecdysozoa</taxon>
        <taxon>Nematoda</taxon>
        <taxon>Chromadorea</taxon>
        <taxon>Rhabditida</taxon>
        <taxon>Tylenchina</taxon>
        <taxon>Tylenchomorpha</taxon>
        <taxon>Tylenchoidea</taxon>
        <taxon>Heteroderidae</taxon>
        <taxon>Heteroderinae</taxon>
        <taxon>Heterodera</taxon>
    </lineage>
</organism>
<dbReference type="AlphaFoldDB" id="A0ABD2J110"/>
<protein>
    <submittedName>
        <fullName evidence="2">Uncharacterized protein</fullName>
    </submittedName>
</protein>
<feature type="compositionally biased region" description="Polar residues" evidence="1">
    <location>
        <begin position="865"/>
        <end position="878"/>
    </location>
</feature>
<feature type="compositionally biased region" description="Basic and acidic residues" evidence="1">
    <location>
        <begin position="490"/>
        <end position="518"/>
    </location>
</feature>
<gene>
    <name evidence="2" type="ORF">niasHT_035516</name>
</gene>
<feature type="compositionally biased region" description="Basic and acidic residues" evidence="1">
    <location>
        <begin position="536"/>
        <end position="556"/>
    </location>
</feature>
<evidence type="ECO:0000256" key="1">
    <source>
        <dbReference type="SAM" id="MobiDB-lite"/>
    </source>
</evidence>
<feature type="compositionally biased region" description="Polar residues" evidence="1">
    <location>
        <begin position="251"/>
        <end position="262"/>
    </location>
</feature>
<comment type="caution">
    <text evidence="2">The sequence shown here is derived from an EMBL/GenBank/DDBJ whole genome shotgun (WGS) entry which is preliminary data.</text>
</comment>